<dbReference type="Pfam" id="PF04092">
    <property type="entry name" value="SAG"/>
    <property type="match status" value="2"/>
</dbReference>
<sequence length="310" mass="32728">MSNGTPKPDTLTLSKQSLVVSLQCSGQDNQIVPSTVTNVCVDEKENTIQTCKTGPDSSKQIKLQSLLGAREEITWTKDPPGGEGKGATQGENWILRLNESQLPSSDKQFFVGCIKKDDSNDTNCKLTVKVEAPPSAVKDNVVSCAYGHTSNPSPVKVELTQGKNSFTLVCGKDGTVKPATYNTDYSEDASLEDKSLKKITEILPTFDEKWWTAEKEQGSVVLTIPQTDFPSADKTFFLGCSPTASTSAEKPGRGSLAQKDTEQAQDGSTTCRVEVTVKAGSSPSSASGGALYVAAAAGTTALAGLLSGTM</sequence>
<feature type="domain" description="SRS" evidence="2">
    <location>
        <begin position="3"/>
        <end position="130"/>
    </location>
</feature>
<proteinExistence type="predicted"/>
<keyword evidence="4" id="KW-1185">Reference proteome</keyword>
<dbReference type="InterPro" id="IPR028352">
    <property type="entry name" value="Surface_antig_SAG1"/>
</dbReference>
<name>A0A2A9MPL6_BESBE</name>
<feature type="region of interest" description="Disordered" evidence="1">
    <location>
        <begin position="243"/>
        <end position="270"/>
    </location>
</feature>
<dbReference type="SUPFAM" id="SSF74877">
    <property type="entry name" value="Major surface antigen p30, SAG1"/>
    <property type="match status" value="2"/>
</dbReference>
<dbReference type="AlphaFoldDB" id="A0A2A9MPL6"/>
<evidence type="ECO:0000313" key="4">
    <source>
        <dbReference type="Proteomes" id="UP000224006"/>
    </source>
</evidence>
<evidence type="ECO:0000313" key="3">
    <source>
        <dbReference type="EMBL" id="PFH37762.1"/>
    </source>
</evidence>
<dbReference type="Gene3D" id="2.60.40.1320">
    <property type="entry name" value="SRS domain"/>
    <property type="match status" value="2"/>
</dbReference>
<dbReference type="KEGG" id="bbes:BESB_001040"/>
<comment type="caution">
    <text evidence="3">The sequence shown here is derived from an EMBL/GenBank/DDBJ whole genome shotgun (WGS) entry which is preliminary data.</text>
</comment>
<dbReference type="RefSeq" id="XP_029221771.1">
    <property type="nucleotide sequence ID" value="XM_029358859.1"/>
</dbReference>
<evidence type="ECO:0000259" key="2">
    <source>
        <dbReference type="Pfam" id="PF04092"/>
    </source>
</evidence>
<dbReference type="EMBL" id="NWUJ01000001">
    <property type="protein sequence ID" value="PFH37762.1"/>
    <property type="molecule type" value="Genomic_DNA"/>
</dbReference>
<evidence type="ECO:0000256" key="1">
    <source>
        <dbReference type="SAM" id="MobiDB-lite"/>
    </source>
</evidence>
<dbReference type="InterPro" id="IPR007226">
    <property type="entry name" value="SRS_dom"/>
</dbReference>
<feature type="domain" description="SRS" evidence="2">
    <location>
        <begin position="140"/>
        <end position="277"/>
    </location>
</feature>
<protein>
    <submittedName>
        <fullName evidence="3">SAG-related sequence</fullName>
    </submittedName>
</protein>
<dbReference type="GeneID" id="40305167"/>
<accession>A0A2A9MPL6</accession>
<dbReference type="OrthoDB" id="331001at2759"/>
<dbReference type="GO" id="GO:0016020">
    <property type="term" value="C:membrane"/>
    <property type="evidence" value="ECO:0007669"/>
    <property type="project" value="InterPro"/>
</dbReference>
<dbReference type="Proteomes" id="UP000224006">
    <property type="component" value="Chromosome I"/>
</dbReference>
<dbReference type="VEuPathDB" id="ToxoDB:BESB_001040"/>
<organism evidence="3 4">
    <name type="scientific">Besnoitia besnoiti</name>
    <name type="common">Apicomplexan protozoan</name>
    <dbReference type="NCBI Taxonomy" id="94643"/>
    <lineage>
        <taxon>Eukaryota</taxon>
        <taxon>Sar</taxon>
        <taxon>Alveolata</taxon>
        <taxon>Apicomplexa</taxon>
        <taxon>Conoidasida</taxon>
        <taxon>Coccidia</taxon>
        <taxon>Eucoccidiorida</taxon>
        <taxon>Eimeriorina</taxon>
        <taxon>Sarcocystidae</taxon>
        <taxon>Besnoitia</taxon>
    </lineage>
</organism>
<reference evidence="3 4" key="1">
    <citation type="submission" date="2017-09" db="EMBL/GenBank/DDBJ databases">
        <title>Genome sequencing of Besnoitia besnoiti strain Bb-Ger1.</title>
        <authorList>
            <person name="Schares G."/>
            <person name="Venepally P."/>
            <person name="Lorenzi H.A."/>
        </authorList>
    </citation>
    <scope>NUCLEOTIDE SEQUENCE [LARGE SCALE GENOMIC DNA]</scope>
    <source>
        <strain evidence="3 4">Bb-Ger1</strain>
    </source>
</reference>
<dbReference type="PRINTS" id="PR01801">
    <property type="entry name" value="SURFCEANTIGN"/>
</dbReference>
<dbReference type="InterPro" id="IPR036755">
    <property type="entry name" value="SRS_dom_sf"/>
</dbReference>
<gene>
    <name evidence="3" type="ORF">BESB_001040</name>
</gene>